<name>A0ABU1DHE5_9HYPH</name>
<dbReference type="RefSeq" id="WP_309392076.1">
    <property type="nucleotide sequence ID" value="NZ_JADBEO010000023.1"/>
</dbReference>
<evidence type="ECO:0000313" key="2">
    <source>
        <dbReference type="EMBL" id="MDR4307325.1"/>
    </source>
</evidence>
<gene>
    <name evidence="2" type="ORF">IHQ68_11930</name>
</gene>
<keyword evidence="1" id="KW-0472">Membrane</keyword>
<evidence type="ECO:0000256" key="1">
    <source>
        <dbReference type="SAM" id="Phobius"/>
    </source>
</evidence>
<proteinExistence type="predicted"/>
<dbReference type="Proteomes" id="UP001181622">
    <property type="component" value="Unassembled WGS sequence"/>
</dbReference>
<evidence type="ECO:0000313" key="3">
    <source>
        <dbReference type="Proteomes" id="UP001181622"/>
    </source>
</evidence>
<comment type="caution">
    <text evidence="2">The sequence shown here is derived from an EMBL/GenBank/DDBJ whole genome shotgun (WGS) entry which is preliminary data.</text>
</comment>
<dbReference type="EMBL" id="JADBEO010000023">
    <property type="protein sequence ID" value="MDR4307325.1"/>
    <property type="molecule type" value="Genomic_DNA"/>
</dbReference>
<keyword evidence="3" id="KW-1185">Reference proteome</keyword>
<feature type="transmembrane region" description="Helical" evidence="1">
    <location>
        <begin position="20"/>
        <end position="39"/>
    </location>
</feature>
<accession>A0ABU1DHE5</accession>
<reference evidence="2" key="1">
    <citation type="submission" date="2020-10" db="EMBL/GenBank/DDBJ databases">
        <authorList>
            <person name="Abbas A."/>
            <person name="Razzaq R."/>
            <person name="Waqas M."/>
            <person name="Abbas N."/>
            <person name="Nielsen T.K."/>
            <person name="Hansen L.H."/>
            <person name="Hussain S."/>
            <person name="Shahid M."/>
        </authorList>
    </citation>
    <scope>NUCLEOTIDE SEQUENCE</scope>
    <source>
        <strain evidence="2">S14</strain>
    </source>
</reference>
<protein>
    <submittedName>
        <fullName evidence="2">Uncharacterized protein</fullName>
    </submittedName>
</protein>
<keyword evidence="1" id="KW-1133">Transmembrane helix</keyword>
<organism evidence="2 3">
    <name type="scientific">Chelatococcus sambhunathii</name>
    <dbReference type="NCBI Taxonomy" id="363953"/>
    <lineage>
        <taxon>Bacteria</taxon>
        <taxon>Pseudomonadati</taxon>
        <taxon>Pseudomonadota</taxon>
        <taxon>Alphaproteobacteria</taxon>
        <taxon>Hyphomicrobiales</taxon>
        <taxon>Chelatococcaceae</taxon>
        <taxon>Chelatococcus</taxon>
    </lineage>
</organism>
<sequence>MTSDADQQPQRRDGGRGAAFYAFLAGLGAAVAAGVALWASQGADVFLAQAFAALAACF</sequence>
<keyword evidence="1" id="KW-0812">Transmembrane</keyword>